<dbReference type="Proteomes" id="UP000051952">
    <property type="component" value="Unassembled WGS sequence"/>
</dbReference>
<dbReference type="AlphaFoldDB" id="A0A0S4JTC6"/>
<feature type="compositionally biased region" description="Acidic residues" evidence="1">
    <location>
        <begin position="152"/>
        <end position="165"/>
    </location>
</feature>
<feature type="compositionally biased region" description="Acidic residues" evidence="1">
    <location>
        <begin position="192"/>
        <end position="206"/>
    </location>
</feature>
<dbReference type="PANTHER" id="PTHR37317">
    <property type="entry name" value="BLR8090 PROTEIN"/>
    <property type="match status" value="1"/>
</dbReference>
<feature type="region of interest" description="Disordered" evidence="1">
    <location>
        <begin position="97"/>
        <end position="206"/>
    </location>
</feature>
<accession>A0A0S4JTC6</accession>
<proteinExistence type="predicted"/>
<evidence type="ECO:0000313" key="3">
    <source>
        <dbReference type="EMBL" id="CUG93463.1"/>
    </source>
</evidence>
<feature type="compositionally biased region" description="Acidic residues" evidence="1">
    <location>
        <begin position="115"/>
        <end position="128"/>
    </location>
</feature>
<feature type="domain" description="Treble clef zinc finger" evidence="2">
    <location>
        <begin position="361"/>
        <end position="414"/>
    </location>
</feature>
<keyword evidence="4" id="KW-1185">Reference proteome</keyword>
<evidence type="ECO:0000259" key="2">
    <source>
        <dbReference type="Pfam" id="PF14311"/>
    </source>
</evidence>
<sequence length="419" mass="45100">MDRFYIPIADALLLSVSSLQEYSMKKTSLIALGAPSLYSLGLVRRSPSIHSTLVLRAAPSALAVGSITQSVLWASSKGKARRTAAVAETPLSKGTAVFPKTAKKKQNAAGKEGEGIEEEDSAVDDIDAIVENSISEADRAANTSSASSGALDGDDPEGSIDEQEASENTAAIFTTGREAASGDANADKSDENIEGEGDEFNSLSEEETAQSKHMVVLLPNLAKQYAATNPIPLANILVDNGAVVRWCCNECSHEWKQAVFLRCILKNPCPSCDAVKNPTLKSNIAASTILKEWDSDRNDPFVDPETLPISSPHKAWWTCTTCRTSFEARVKSRVQGKSLCPTCSVTTLQSSSASNETIQLEWHPVKNGDLRLEQVPPTTKVWWLCSACGHEWDASVGQRLRLKRTSNCSQCNKKAAAAR</sequence>
<feature type="domain" description="Treble clef zinc finger" evidence="2">
    <location>
        <begin position="221"/>
        <end position="273"/>
    </location>
</feature>
<organism evidence="3 4">
    <name type="scientific">Bodo saltans</name>
    <name type="common">Flagellated protozoan</name>
    <dbReference type="NCBI Taxonomy" id="75058"/>
    <lineage>
        <taxon>Eukaryota</taxon>
        <taxon>Discoba</taxon>
        <taxon>Euglenozoa</taxon>
        <taxon>Kinetoplastea</taxon>
        <taxon>Metakinetoplastina</taxon>
        <taxon>Eubodonida</taxon>
        <taxon>Bodonidae</taxon>
        <taxon>Bodo</taxon>
    </lineage>
</organism>
<evidence type="ECO:0000256" key="1">
    <source>
        <dbReference type="SAM" id="MobiDB-lite"/>
    </source>
</evidence>
<reference evidence="4" key="1">
    <citation type="submission" date="2015-09" db="EMBL/GenBank/DDBJ databases">
        <authorList>
            <consortium name="Pathogen Informatics"/>
        </authorList>
    </citation>
    <scope>NUCLEOTIDE SEQUENCE [LARGE SCALE GENOMIC DNA]</scope>
    <source>
        <strain evidence="4">Lake Konstanz</strain>
    </source>
</reference>
<dbReference type="VEuPathDB" id="TriTrypDB:BSAL_43005"/>
<name>A0A0S4JTC6_BODSA</name>
<protein>
    <recommendedName>
        <fullName evidence="2">Treble clef zinc finger domain-containing protein</fullName>
    </recommendedName>
</protein>
<dbReference type="OrthoDB" id="248294at2759"/>
<evidence type="ECO:0000313" key="4">
    <source>
        <dbReference type="Proteomes" id="UP000051952"/>
    </source>
</evidence>
<feature type="domain" description="Treble clef zinc finger" evidence="2">
    <location>
        <begin position="289"/>
        <end position="344"/>
    </location>
</feature>
<dbReference type="Pfam" id="PF14311">
    <property type="entry name" value="DUF4379"/>
    <property type="match status" value="3"/>
</dbReference>
<dbReference type="InterPro" id="IPR025487">
    <property type="entry name" value="DUF4379"/>
</dbReference>
<gene>
    <name evidence="3" type="ORF">BSAL_43005</name>
</gene>
<dbReference type="EMBL" id="CYKH01002156">
    <property type="protein sequence ID" value="CUG93463.1"/>
    <property type="molecule type" value="Genomic_DNA"/>
</dbReference>
<dbReference type="PANTHER" id="PTHR37317:SF6">
    <property type="entry name" value="ZINC-RIBBON DOMAIN-CONTAINING PROTEIN-RELATED"/>
    <property type="match status" value="1"/>
</dbReference>